<evidence type="ECO:0000313" key="2">
    <source>
        <dbReference type="EMBL" id="TDU28494.1"/>
    </source>
</evidence>
<name>A0A4S3JZ61_9GAMM</name>
<accession>A0A4S3JZ61</accession>
<keyword evidence="3" id="KW-1185">Reference proteome</keyword>
<evidence type="ECO:0000256" key="1">
    <source>
        <dbReference type="SAM" id="SignalP"/>
    </source>
</evidence>
<dbReference type="EMBL" id="SOBT01000009">
    <property type="protein sequence ID" value="TDU28494.1"/>
    <property type="molecule type" value="Genomic_DNA"/>
</dbReference>
<feature type="chain" id="PRO_5030100128" evidence="1">
    <location>
        <begin position="28"/>
        <end position="149"/>
    </location>
</feature>
<organism evidence="2 3">
    <name type="scientific">Panacagrimonas perspica</name>
    <dbReference type="NCBI Taxonomy" id="381431"/>
    <lineage>
        <taxon>Bacteria</taxon>
        <taxon>Pseudomonadati</taxon>
        <taxon>Pseudomonadota</taxon>
        <taxon>Gammaproteobacteria</taxon>
        <taxon>Nevskiales</taxon>
        <taxon>Nevskiaceae</taxon>
        <taxon>Panacagrimonas</taxon>
    </lineage>
</organism>
<dbReference type="Proteomes" id="UP000295341">
    <property type="component" value="Unassembled WGS sequence"/>
</dbReference>
<reference evidence="2 3" key="1">
    <citation type="submission" date="2019-03" db="EMBL/GenBank/DDBJ databases">
        <title>Genomic Encyclopedia of Type Strains, Phase IV (KMG-IV): sequencing the most valuable type-strain genomes for metagenomic binning, comparative biology and taxonomic classification.</title>
        <authorList>
            <person name="Goeker M."/>
        </authorList>
    </citation>
    <scope>NUCLEOTIDE SEQUENCE [LARGE SCALE GENOMIC DNA]</scope>
    <source>
        <strain evidence="2 3">DSM 26377</strain>
    </source>
</reference>
<keyword evidence="1" id="KW-0732">Signal</keyword>
<gene>
    <name evidence="2" type="ORF">DFR24_2866</name>
</gene>
<feature type="signal peptide" evidence="1">
    <location>
        <begin position="1"/>
        <end position="27"/>
    </location>
</feature>
<proteinExistence type="predicted"/>
<dbReference type="AlphaFoldDB" id="A0A4S3JZ61"/>
<sequence>MPIPMTFRHPRLLAAAALLIASMPLAAATPPAEPAYAPYLDCAASRANYAFLLRSSNYKDAADLRKVEDNVQAYLRIATALAGHELRTEFKAAAEKVGAREEEIMKTKGAEAYLQMSADTEQLCVARVERNKAALLKAMDAYETKPAKK</sequence>
<protein>
    <submittedName>
        <fullName evidence="2">Uncharacterized protein</fullName>
    </submittedName>
</protein>
<evidence type="ECO:0000313" key="3">
    <source>
        <dbReference type="Proteomes" id="UP000295341"/>
    </source>
</evidence>
<comment type="caution">
    <text evidence="2">The sequence shown here is derived from an EMBL/GenBank/DDBJ whole genome shotgun (WGS) entry which is preliminary data.</text>
</comment>